<proteinExistence type="predicted"/>
<name>A0A2N4UG30_9BURK</name>
<dbReference type="Pfam" id="PF02515">
    <property type="entry name" value="CoA_transf_3"/>
    <property type="match status" value="1"/>
</dbReference>
<reference evidence="2 3" key="1">
    <citation type="submission" date="2017-10" db="EMBL/GenBank/DDBJ databases">
        <title>Two draft genome sequences of Pusillimonas sp. strains isolated from a nitrate- and radionuclide-contaminated groundwater in Russia.</title>
        <authorList>
            <person name="Grouzdev D.S."/>
            <person name="Tourova T.P."/>
            <person name="Goeva M.A."/>
            <person name="Babich T.L."/>
            <person name="Sokolova D.S."/>
            <person name="Abdullin R."/>
            <person name="Poltaraus A.B."/>
            <person name="Toshchakov S.V."/>
            <person name="Nazina T.N."/>
        </authorList>
    </citation>
    <scope>NUCLEOTIDE SEQUENCE [LARGE SCALE GENOMIC DNA]</scope>
    <source>
        <strain evidence="2 3">JR1/69-2-13</strain>
    </source>
</reference>
<dbReference type="EMBL" id="PDNV01000006">
    <property type="protein sequence ID" value="PLC53978.1"/>
    <property type="molecule type" value="Genomic_DNA"/>
</dbReference>
<accession>A0A2N4UG30</accession>
<sequence>MKFCHTELPSPRLRPANAPLPLQGLRVIDFSHFIAGPYCAMMLADFGAEVIKIENGDGGDAFRNYPPLLEGEGVPYLWANRNKRSLALNLKSSQGRDIALGLINTADIVIENFSTGVMKRLGLDYESLQYKDAIIYCSISAYGREGPYAHKTGFDPIVQAESGFMSMNGLPDQEPLRAGPSVVDVTTALMACSAILAAVIARHHTGKGQYVETTMIGTGINLLGNFSSAFLATGDNPDRFGNAQPTACPVGLFHTADEPIYLACANDKTYQCLMTKVLQMPDLATDPRYSSNTLRRENRETLLSLIATVLKSRSRSEWLDLMHSSGVPAGAIRTVEQALLSPEVSALDLISKVSSDTGGAVPNVALPITLSATPLADPVCAPALGAHTDDVLRELLGYDEKRLQDLRRAGVIGALPMQANV</sequence>
<dbReference type="InterPro" id="IPR003673">
    <property type="entry name" value="CoA-Trfase_fam_III"/>
</dbReference>
<dbReference type="PANTHER" id="PTHR48207">
    <property type="entry name" value="SUCCINATE--HYDROXYMETHYLGLUTARATE COA-TRANSFERASE"/>
    <property type="match status" value="1"/>
</dbReference>
<dbReference type="RefSeq" id="WP_102070095.1">
    <property type="nucleotide sequence ID" value="NZ_PDNV01000006.1"/>
</dbReference>
<evidence type="ECO:0000313" key="2">
    <source>
        <dbReference type="EMBL" id="PLC53978.1"/>
    </source>
</evidence>
<gene>
    <name evidence="2" type="ORF">CR155_11165</name>
</gene>
<protein>
    <submittedName>
        <fullName evidence="2">Carnitine dehydratase</fullName>
    </submittedName>
</protein>
<organism evidence="2 3">
    <name type="scientific">Pollutimonas nitritireducens</name>
    <dbReference type="NCBI Taxonomy" id="2045209"/>
    <lineage>
        <taxon>Bacteria</taxon>
        <taxon>Pseudomonadati</taxon>
        <taxon>Pseudomonadota</taxon>
        <taxon>Betaproteobacteria</taxon>
        <taxon>Burkholderiales</taxon>
        <taxon>Alcaligenaceae</taxon>
        <taxon>Pollutimonas</taxon>
    </lineage>
</organism>
<dbReference type="SUPFAM" id="SSF89796">
    <property type="entry name" value="CoA-transferase family III (CaiB/BaiF)"/>
    <property type="match status" value="1"/>
</dbReference>
<dbReference type="Gene3D" id="3.40.50.10540">
    <property type="entry name" value="Crotonobetainyl-coa:carnitine coa-transferase, domain 1"/>
    <property type="match status" value="1"/>
</dbReference>
<comment type="caution">
    <text evidence="2">The sequence shown here is derived from an EMBL/GenBank/DDBJ whole genome shotgun (WGS) entry which is preliminary data.</text>
</comment>
<dbReference type="PANTHER" id="PTHR48207:SF4">
    <property type="entry name" value="BLL6097 PROTEIN"/>
    <property type="match status" value="1"/>
</dbReference>
<keyword evidence="1" id="KW-0808">Transferase</keyword>
<dbReference type="Proteomes" id="UP000234328">
    <property type="component" value="Unassembled WGS sequence"/>
</dbReference>
<dbReference type="OrthoDB" id="5294844at2"/>
<evidence type="ECO:0000256" key="1">
    <source>
        <dbReference type="ARBA" id="ARBA00022679"/>
    </source>
</evidence>
<dbReference type="InterPro" id="IPR044855">
    <property type="entry name" value="CoA-Trfase_III_dom3_sf"/>
</dbReference>
<dbReference type="InterPro" id="IPR023606">
    <property type="entry name" value="CoA-Trfase_III_dom_1_sf"/>
</dbReference>
<dbReference type="GO" id="GO:0008410">
    <property type="term" value="F:CoA-transferase activity"/>
    <property type="evidence" value="ECO:0007669"/>
    <property type="project" value="TreeGrafter"/>
</dbReference>
<dbReference type="Gene3D" id="3.30.1540.10">
    <property type="entry name" value="formyl-coa transferase, domain 3"/>
    <property type="match status" value="1"/>
</dbReference>
<dbReference type="AlphaFoldDB" id="A0A2N4UG30"/>
<dbReference type="InterPro" id="IPR050483">
    <property type="entry name" value="CoA-transferase_III_domain"/>
</dbReference>
<keyword evidence="3" id="KW-1185">Reference proteome</keyword>
<evidence type="ECO:0000313" key="3">
    <source>
        <dbReference type="Proteomes" id="UP000234328"/>
    </source>
</evidence>